<organism evidence="4 5">
    <name type="scientific">Halolactibacillus miurensis</name>
    <dbReference type="NCBI Taxonomy" id="306541"/>
    <lineage>
        <taxon>Bacteria</taxon>
        <taxon>Bacillati</taxon>
        <taxon>Bacillota</taxon>
        <taxon>Bacilli</taxon>
        <taxon>Bacillales</taxon>
        <taxon>Bacillaceae</taxon>
        <taxon>Halolactibacillus</taxon>
    </lineage>
</organism>
<dbReference type="Proteomes" id="UP000199139">
    <property type="component" value="Unassembled WGS sequence"/>
</dbReference>
<proteinExistence type="predicted"/>
<sequence>MMYDPLQVLFFIRIGFIYNEESRYYKKKWVKEMSNVLKTVMALMIILFGGVLLLENLDVYTFNLDDVFPYLLAGFLLLVGLYLFIKGLQGFSGLFTGVFLAVYGALVLLGQQNIIDFEFDDVFDLWPLILIFIGLSLLGVTAKVKEKMWKRKAKQQRQRPNQVKYSIGENQQTGQWHVKPTHRSNLFGQQSFDFTDAILDEGETPFTLNGLAGEIVIILPDTLAVNLYAEVKAGEILLFQQKTEGINKEMVYETDDYNQSTHKLKLDIRLTSGSIRIIQA</sequence>
<dbReference type="Pfam" id="PF18917">
    <property type="entry name" value="LiaI-LiaF-like_TM1"/>
    <property type="match status" value="1"/>
</dbReference>
<feature type="domain" description="Cell wall-active antibiotics response LiaF-like C-terminal" evidence="2">
    <location>
        <begin position="171"/>
        <end position="277"/>
    </location>
</feature>
<evidence type="ECO:0000256" key="1">
    <source>
        <dbReference type="SAM" id="Phobius"/>
    </source>
</evidence>
<dbReference type="EMBL" id="FPAI01000006">
    <property type="protein sequence ID" value="SFS63843.1"/>
    <property type="molecule type" value="Genomic_DNA"/>
</dbReference>
<evidence type="ECO:0000313" key="4">
    <source>
        <dbReference type="EMBL" id="SFS63843.1"/>
    </source>
</evidence>
<feature type="transmembrane region" description="Helical" evidence="1">
    <location>
        <begin position="92"/>
        <end position="110"/>
    </location>
</feature>
<dbReference type="NCBIfam" id="NF040535">
    <property type="entry name" value="LiaF_C_term"/>
    <property type="match status" value="1"/>
</dbReference>
<dbReference type="STRING" id="306541.SAMN05421668_10686"/>
<dbReference type="InterPro" id="IPR043726">
    <property type="entry name" value="LiaI-LiaF-like_TM1"/>
</dbReference>
<evidence type="ECO:0000259" key="2">
    <source>
        <dbReference type="Pfam" id="PF09922"/>
    </source>
</evidence>
<keyword evidence="1" id="KW-1133">Transmembrane helix</keyword>
<keyword evidence="1" id="KW-0812">Transmembrane</keyword>
<feature type="transmembrane region" description="Helical" evidence="1">
    <location>
        <begin position="36"/>
        <end position="55"/>
    </location>
</feature>
<name>A0A1I6RGI1_9BACI</name>
<gene>
    <name evidence="4" type="ORF">SAMN05421668_10686</name>
</gene>
<dbReference type="InterPro" id="IPR024425">
    <property type="entry name" value="LiaF-like_C"/>
</dbReference>
<dbReference type="InterPro" id="IPR047793">
    <property type="entry name" value="LiaF_C"/>
</dbReference>
<dbReference type="AlphaFoldDB" id="A0A1I6RGI1"/>
<feature type="transmembrane region" description="Helical" evidence="1">
    <location>
        <begin position="125"/>
        <end position="144"/>
    </location>
</feature>
<reference evidence="4 5" key="1">
    <citation type="submission" date="2016-10" db="EMBL/GenBank/DDBJ databases">
        <authorList>
            <person name="de Groot N.N."/>
        </authorList>
    </citation>
    <scope>NUCLEOTIDE SEQUENCE [LARGE SCALE GENOMIC DNA]</scope>
    <source>
        <strain evidence="4 5">DSM 17074</strain>
    </source>
</reference>
<feature type="transmembrane region" description="Helical" evidence="1">
    <location>
        <begin position="67"/>
        <end position="85"/>
    </location>
</feature>
<feature type="domain" description="LiaI-LiaF-like transmembrane region" evidence="3">
    <location>
        <begin position="94"/>
        <end position="138"/>
    </location>
</feature>
<evidence type="ECO:0000259" key="3">
    <source>
        <dbReference type="Pfam" id="PF18917"/>
    </source>
</evidence>
<dbReference type="Pfam" id="PF09922">
    <property type="entry name" value="LiaF-like_C"/>
    <property type="match status" value="1"/>
</dbReference>
<dbReference type="OrthoDB" id="1953204at2"/>
<protein>
    <submittedName>
        <fullName evidence="4">Lia operon protein LiaF</fullName>
    </submittedName>
</protein>
<keyword evidence="1" id="KW-0472">Membrane</keyword>
<accession>A0A1I6RGI1</accession>
<evidence type="ECO:0000313" key="5">
    <source>
        <dbReference type="Proteomes" id="UP000199139"/>
    </source>
</evidence>